<reference evidence="2 3" key="1">
    <citation type="submission" date="2024-06" db="EMBL/GenBank/DDBJ databases">
        <authorList>
            <person name="Lee S.D."/>
        </authorList>
    </citation>
    <scope>NUCLEOTIDE SEQUENCE [LARGE SCALE GENOMIC DNA]</scope>
    <source>
        <strain evidence="2 3">N1-10</strain>
    </source>
</reference>
<name>A0ABV6XKZ1_9ACTN</name>
<protein>
    <recommendedName>
        <fullName evidence="4">ABC-2 type transport system permease protein</fullName>
    </recommendedName>
</protein>
<feature type="transmembrane region" description="Helical" evidence="1">
    <location>
        <begin position="209"/>
        <end position="228"/>
    </location>
</feature>
<gene>
    <name evidence="2" type="ORF">ABUW04_11760</name>
</gene>
<proteinExistence type="predicted"/>
<dbReference type="RefSeq" id="WP_380564456.1">
    <property type="nucleotide sequence ID" value="NZ_JBEUKS010000003.1"/>
</dbReference>
<keyword evidence="1" id="KW-1133">Transmembrane helix</keyword>
<evidence type="ECO:0000256" key="1">
    <source>
        <dbReference type="SAM" id="Phobius"/>
    </source>
</evidence>
<comment type="caution">
    <text evidence="2">The sequence shown here is derived from an EMBL/GenBank/DDBJ whole genome shotgun (WGS) entry which is preliminary data.</text>
</comment>
<organism evidence="2 3">
    <name type="scientific">Streptacidiphilus jeojiensis</name>
    <dbReference type="NCBI Taxonomy" id="3229225"/>
    <lineage>
        <taxon>Bacteria</taxon>
        <taxon>Bacillati</taxon>
        <taxon>Actinomycetota</taxon>
        <taxon>Actinomycetes</taxon>
        <taxon>Kitasatosporales</taxon>
        <taxon>Streptomycetaceae</taxon>
        <taxon>Streptacidiphilus</taxon>
    </lineage>
</organism>
<keyword evidence="3" id="KW-1185">Reference proteome</keyword>
<keyword evidence="1" id="KW-0472">Membrane</keyword>
<feature type="transmembrane region" description="Helical" evidence="1">
    <location>
        <begin position="147"/>
        <end position="170"/>
    </location>
</feature>
<accession>A0ABV6XKZ1</accession>
<evidence type="ECO:0008006" key="4">
    <source>
        <dbReference type="Google" id="ProtNLM"/>
    </source>
</evidence>
<feature type="transmembrane region" description="Helical" evidence="1">
    <location>
        <begin position="84"/>
        <end position="102"/>
    </location>
</feature>
<evidence type="ECO:0000313" key="2">
    <source>
        <dbReference type="EMBL" id="MFC1438938.1"/>
    </source>
</evidence>
<sequence>MNSAPGQVPDGPEPDLERVWLGVASEVWRRRPGPCERLAARALRSPGLARALLTTPSLLLPWLVASVLVFALGAVASVGTGQPVVALAAPALAAVAVAYAYGPGLDPAWELSRSMAVSDRSVLLARVLAVFALDAALGLLASAVSGAAAAVAFGWLAPMTAVSALALAVATTARSPNAGAAAGMGAWAVAVLSGQSATGRVAEAVTGSAFVLPCLALAAGCSVVVLVMTRTPKGLS</sequence>
<dbReference type="Proteomes" id="UP001592581">
    <property type="component" value="Unassembled WGS sequence"/>
</dbReference>
<dbReference type="EMBL" id="JBEUKS010000003">
    <property type="protein sequence ID" value="MFC1438938.1"/>
    <property type="molecule type" value="Genomic_DNA"/>
</dbReference>
<feature type="transmembrane region" description="Helical" evidence="1">
    <location>
        <begin position="123"/>
        <end position="141"/>
    </location>
</feature>
<evidence type="ECO:0000313" key="3">
    <source>
        <dbReference type="Proteomes" id="UP001592581"/>
    </source>
</evidence>
<keyword evidence="1" id="KW-0812">Transmembrane</keyword>
<feature type="transmembrane region" description="Helical" evidence="1">
    <location>
        <begin position="58"/>
        <end position="78"/>
    </location>
</feature>